<dbReference type="EC" id="2.7.-.-" evidence="3"/>
<keyword evidence="4" id="KW-1185">Reference proteome</keyword>
<accession>A0A654LXI0</accession>
<dbReference type="SUPFAM" id="SSF52172">
    <property type="entry name" value="CheY-like"/>
    <property type="match status" value="1"/>
</dbReference>
<keyword evidence="1" id="KW-0597">Phosphoprotein</keyword>
<dbReference type="RefSeq" id="WP_196818276.1">
    <property type="nucleotide sequence ID" value="NZ_CP012850.1"/>
</dbReference>
<dbReference type="AlphaFoldDB" id="A0A654LXI0"/>
<dbReference type="GeneID" id="60421716"/>
<dbReference type="Pfam" id="PF00072">
    <property type="entry name" value="Response_reg"/>
    <property type="match status" value="1"/>
</dbReference>
<proteinExistence type="predicted"/>
<keyword evidence="3" id="KW-0808">Transferase</keyword>
<dbReference type="InterPro" id="IPR050595">
    <property type="entry name" value="Bact_response_regulator"/>
</dbReference>
<dbReference type="GO" id="GO:0000160">
    <property type="term" value="P:phosphorelay signal transduction system"/>
    <property type="evidence" value="ECO:0007669"/>
    <property type="project" value="InterPro"/>
</dbReference>
<sequence>MSSSSDKSIIIVDDEIELADLFKEFLKKEGFNAISFTDPIMALEYFRETSGKHSLIITDMRMPDINGIDLAKNIREINNEIKIFLMTAFDAKDLKDHENFKIARIDRIIQKPIRFPDLREMINDAWKK</sequence>
<evidence type="ECO:0000256" key="1">
    <source>
        <dbReference type="ARBA" id="ARBA00022553"/>
    </source>
</evidence>
<evidence type="ECO:0000313" key="4">
    <source>
        <dbReference type="Proteomes" id="UP000058925"/>
    </source>
</evidence>
<dbReference type="SMART" id="SM00448">
    <property type="entry name" value="REC"/>
    <property type="match status" value="1"/>
</dbReference>
<evidence type="ECO:0000259" key="2">
    <source>
        <dbReference type="PROSITE" id="PS50110"/>
    </source>
</evidence>
<name>A0A654LXI0_9ARCH</name>
<dbReference type="CDD" id="cd00156">
    <property type="entry name" value="REC"/>
    <property type="match status" value="1"/>
</dbReference>
<dbReference type="InterPro" id="IPR011006">
    <property type="entry name" value="CheY-like_superfamily"/>
</dbReference>
<organism evidence="3 4">
    <name type="scientific">Candidatus Nitrosocosmicus oleophilus</name>
    <dbReference type="NCBI Taxonomy" id="1353260"/>
    <lineage>
        <taxon>Archaea</taxon>
        <taxon>Nitrososphaerota</taxon>
        <taxon>Nitrososphaeria</taxon>
        <taxon>Nitrososphaerales</taxon>
        <taxon>Nitrososphaeraceae</taxon>
        <taxon>Candidatus Nitrosocosmicus</taxon>
    </lineage>
</organism>
<dbReference type="Gene3D" id="3.40.50.2300">
    <property type="match status" value="1"/>
</dbReference>
<gene>
    <name evidence="3" type="primary">spo0F</name>
    <name evidence="3" type="ORF">NMY3_01702</name>
</gene>
<dbReference type="InterPro" id="IPR001789">
    <property type="entry name" value="Sig_transdc_resp-reg_receiver"/>
</dbReference>
<dbReference type="PROSITE" id="PS50110">
    <property type="entry name" value="RESPONSE_REGULATORY"/>
    <property type="match status" value="1"/>
</dbReference>
<dbReference type="GO" id="GO:0016740">
    <property type="term" value="F:transferase activity"/>
    <property type="evidence" value="ECO:0007669"/>
    <property type="project" value="UniProtKB-KW"/>
</dbReference>
<dbReference type="PANTHER" id="PTHR44591:SF3">
    <property type="entry name" value="RESPONSE REGULATORY DOMAIN-CONTAINING PROTEIN"/>
    <property type="match status" value="1"/>
</dbReference>
<dbReference type="KEGG" id="taa:NMY3_01702"/>
<protein>
    <submittedName>
        <fullName evidence="3">Sporulation initiation phosphotransferase F</fullName>
        <ecNumber evidence="3">2.7.-.-</ecNumber>
    </submittedName>
</protein>
<dbReference type="EMBL" id="CP012850">
    <property type="protein sequence ID" value="ALI35905.1"/>
    <property type="molecule type" value="Genomic_DNA"/>
</dbReference>
<feature type="domain" description="Response regulatory" evidence="2">
    <location>
        <begin position="8"/>
        <end position="126"/>
    </location>
</feature>
<reference evidence="4" key="1">
    <citation type="submission" date="2015-10" db="EMBL/GenBank/DDBJ databases">
        <title>Niche specialization of a soil ammonia-oxidizing archaeon, Candidatus Nitrosocosmicus oleophilus.</title>
        <authorList>
            <person name="Jung M.-Y."/>
            <person name="Rhee S.-K."/>
        </authorList>
    </citation>
    <scope>NUCLEOTIDE SEQUENCE [LARGE SCALE GENOMIC DNA]</scope>
    <source>
        <strain evidence="4">MY3</strain>
    </source>
</reference>
<dbReference type="Proteomes" id="UP000058925">
    <property type="component" value="Chromosome"/>
</dbReference>
<evidence type="ECO:0000313" key="3">
    <source>
        <dbReference type="EMBL" id="ALI35905.1"/>
    </source>
</evidence>
<dbReference type="PANTHER" id="PTHR44591">
    <property type="entry name" value="STRESS RESPONSE REGULATOR PROTEIN 1"/>
    <property type="match status" value="1"/>
</dbReference>